<evidence type="ECO:0000256" key="2">
    <source>
        <dbReference type="SAM" id="SignalP"/>
    </source>
</evidence>
<sequence>MKKYIHICLLKLLVGLQLLLVNTAAWGQCTSQPAGANMTSPLNIGTIYSCGFSYSDASRSNDPAYCYGNNYNGQPSDDIYYQFTLANAAPVQITTCGPNLSTYVYLLDAYGSLIASSTNCNSTPQIQQSLPAGTYYIVCEKAGTNYGMIYLSLHVPATSPAPAGATMTNPVNVGSLACGTNYSDTKNNARSNCFGNEYGEASDDIYYKFTVPSAMEVTLSNCALGYPTLLYLLNSQGTLLQSNRGYGPACPSSVSPSIRTTLPPGEYYAVVEGPSSSTWNINTQISATITGQPVVSASAAPARVILGSSTTLTALGACQYSWAPATGLSATSGASVTATPAKTTTYTVTGTSASGQTAQGTVTVVVGQNMNYVATTNVLVEGKLTVEDIQGLTVDQRREQLQQQTVYLDGLGRSIQTVTTQASPNKKDVVVPVTYDHFGRTPFAYLSYSGGAVGSGEGGLYQSDAVQQQALFYQRGGDRVANDANPYAKKVFENSPLNRPEQVGAAGQTWQPDEATPTASTNHSVRAEQRTNTGAGTGNDDVLQWTYTAGAAQPIAVGAAYSAGQLAVVETTDEHGSKSYEFKNGQGQVVAKKVMASDTEFAETYYVFDDLGLLRAVIPPMAVQEVRTKGTGIVMADLLVKWCFTYTYDDRQRLIEKYIPGAGTSRFVYNQRNMMVLQQDNKGQWIFTKYDALSRPIFTGRYYPNIWPVDREVLQAQADNILMQWEVMRPIPGNPTKMEYTTDRSFPTDVYDWDFLTRRFYDSEAFNDLSKHPFTPVTLQASDISGYAAQLGFSLTASGLSSQVTGLTTGRQEMDLNAGTWLTTVLYHDDKGRTVQTVADHSGGGEERTSVKLDFAGKILQNYRSHSFASASSGGSLSTHCIYQEQEYDHAGRPTKSWMKIDNQGKILSMQLEYNSAGQIVDKKLHSPDWLTGTALNPGLTFLQSVDYRYNIRGWLTNINNRNISNNEWLDDADPNTDNDGTGADAYDAASPRVEPDLFGFELKYDNRHDIGLGHPAQYNGNIATALWKTGNPATGRVLRAYAYKYDHLNRLLSADYRTYEAPTYTWQVNNTNYSAKSGYDLNGNLRSLTRQGNRTNGVHGAIDQLSYHYSPTNGNRLVAVDDKVNQVLPAGTTQPNDFEDRTGPYVQGFNSEEYTYDQNGNLTADANKEITDISYNELNLPVWIHLTNSRYINFKYSGAGTKLRKITYEWNGSTYLTHTTDYPSGFVFEDGTLKSAPTPEGRILYTPSANLSPGELNWKYEYFIKDHLGNLRFAFRDHGARTQQRTASMEPANADKEEQEFAHVAETRQRDAQHARTGDYVARLSATEGRRLGPSITLAVHAGDSVRAEVYGRYDHGSPVGGLVQRGAVVIGAVVAGSPGSISSEKLQPQAGRNRWRPYWGLSVGLIPHLLKQREKELPRAFLRYELFDQDSQLVRSSIQPLQRTATDEWQHLEAGIKADSAGYVQVSLVNESGTPAYFDDFALRSVDPNEYQENHYDPWGQNLVDIEDLGNPDSKFQYNGKEKQEDFGLNWTDYGARFYDAQLGRWHVVDPLAEKMGSHSPYNYVFNNPIALVDPTGMAPQTIYDFEGKAHQIDDDDQETLYQATNSPDNEYEVNDKTGSWVKTSNLGGNDIDFYHHVGDDRDGQTEITDVESQDTQWMSSSKFIQGYKRRSTATNWRDLFNEFYDGTGPEKSLIAGASHPMIKQIMASEQFAKAFLMYRRQSANNKPYLFKGSFGLGGLMNSGLNMTSQMLGKTAYSFYPVGNKLVIMGADSKSRSSWTPWWWDGDEVNTPRVNGLGGPQSTTHQTYLWYINKSK</sequence>
<gene>
    <name evidence="4" type="ORF">BEN48_14460</name>
</gene>
<evidence type="ECO:0000313" key="4">
    <source>
        <dbReference type="EMBL" id="OGX85366.1"/>
    </source>
</evidence>
<evidence type="ECO:0000256" key="1">
    <source>
        <dbReference type="SAM" id="MobiDB-lite"/>
    </source>
</evidence>
<dbReference type="NCBIfam" id="TIGR03696">
    <property type="entry name" value="Rhs_assc_core"/>
    <property type="match status" value="1"/>
</dbReference>
<dbReference type="Pfam" id="PF20041">
    <property type="entry name" value="DUF6443"/>
    <property type="match status" value="1"/>
</dbReference>
<dbReference type="Proteomes" id="UP000177791">
    <property type="component" value="Unassembled WGS sequence"/>
</dbReference>
<evidence type="ECO:0000259" key="3">
    <source>
        <dbReference type="Pfam" id="PF20041"/>
    </source>
</evidence>
<comment type="caution">
    <text evidence="4">The sequence shown here is derived from an EMBL/GenBank/DDBJ whole genome shotgun (WGS) entry which is preliminary data.</text>
</comment>
<feature type="signal peptide" evidence="2">
    <location>
        <begin position="1"/>
        <end position="27"/>
    </location>
</feature>
<keyword evidence="2" id="KW-0732">Signal</keyword>
<feature type="region of interest" description="Disordered" evidence="1">
    <location>
        <begin position="970"/>
        <end position="989"/>
    </location>
</feature>
<dbReference type="InterPro" id="IPR022385">
    <property type="entry name" value="Rhs_assc_core"/>
</dbReference>
<feature type="compositionally biased region" description="Polar residues" evidence="1">
    <location>
        <begin position="517"/>
        <end position="534"/>
    </location>
</feature>
<reference evidence="4 5" key="1">
    <citation type="submission" date="2016-08" db="EMBL/GenBank/DDBJ databases">
        <title>Hymenobacter coccineus sp. nov., Hymenobacter lapidarius sp. nov. and Hymenobacter glacialis sp. nov., isolated from Antarctic soil.</title>
        <authorList>
            <person name="Sedlacek I."/>
            <person name="Kralova S."/>
            <person name="Kyrova K."/>
            <person name="Maslanova I."/>
            <person name="Stankova E."/>
            <person name="Vrbovska V."/>
            <person name="Nemec M."/>
            <person name="Bartak M."/>
            <person name="Svec P."/>
            <person name="Busse H.-J."/>
            <person name="Pantucek R."/>
        </authorList>
    </citation>
    <scope>NUCLEOTIDE SEQUENCE [LARGE SCALE GENOMIC DNA]</scope>
    <source>
        <strain evidence="4 5">CCM 8648</strain>
    </source>
</reference>
<proteinExistence type="predicted"/>
<feature type="domain" description="DUF6443" evidence="3">
    <location>
        <begin position="395"/>
        <end position="517"/>
    </location>
</feature>
<dbReference type="RefSeq" id="WP_070734277.1">
    <property type="nucleotide sequence ID" value="NZ_MDZC01000059.1"/>
</dbReference>
<organism evidence="4 5">
    <name type="scientific">Hymenobacter glacialis</name>
    <dbReference type="NCBI Taxonomy" id="1908236"/>
    <lineage>
        <taxon>Bacteria</taxon>
        <taxon>Pseudomonadati</taxon>
        <taxon>Bacteroidota</taxon>
        <taxon>Cytophagia</taxon>
        <taxon>Cytophagales</taxon>
        <taxon>Hymenobacteraceae</taxon>
        <taxon>Hymenobacter</taxon>
    </lineage>
</organism>
<dbReference type="Gene3D" id="2.180.10.10">
    <property type="entry name" value="RHS repeat-associated core"/>
    <property type="match status" value="2"/>
</dbReference>
<feature type="region of interest" description="Disordered" evidence="1">
    <location>
        <begin position="498"/>
        <end position="538"/>
    </location>
</feature>
<protein>
    <recommendedName>
        <fullName evidence="3">DUF6443 domain-containing protein</fullName>
    </recommendedName>
</protein>
<dbReference type="STRING" id="1908236.BEN48_14460"/>
<keyword evidence="5" id="KW-1185">Reference proteome</keyword>
<dbReference type="Gene3D" id="2.60.120.380">
    <property type="match status" value="2"/>
</dbReference>
<evidence type="ECO:0000313" key="5">
    <source>
        <dbReference type="Proteomes" id="UP000177791"/>
    </source>
</evidence>
<accession>A0A1G1T3B4</accession>
<dbReference type="InterPro" id="IPR045619">
    <property type="entry name" value="DUF6443"/>
</dbReference>
<dbReference type="EMBL" id="MDZC01000059">
    <property type="protein sequence ID" value="OGX85366.1"/>
    <property type="molecule type" value="Genomic_DNA"/>
</dbReference>
<name>A0A1G1T3B4_9BACT</name>
<feature type="chain" id="PRO_5009578898" description="DUF6443 domain-containing protein" evidence="2">
    <location>
        <begin position="28"/>
        <end position="1818"/>
    </location>
</feature>